<organism evidence="10 11">
    <name type="scientific">Methanolapillus ohkumae</name>
    <dbReference type="NCBI Taxonomy" id="3028298"/>
    <lineage>
        <taxon>Archaea</taxon>
        <taxon>Methanobacteriati</taxon>
        <taxon>Methanobacteriota</taxon>
        <taxon>Stenosarchaea group</taxon>
        <taxon>Methanomicrobia</taxon>
        <taxon>Methanosarcinales</taxon>
        <taxon>Methanosarcinaceae</taxon>
        <taxon>Methanolapillus</taxon>
    </lineage>
</organism>
<dbReference type="InterPro" id="IPR015424">
    <property type="entry name" value="PyrdxlP-dep_Trfase"/>
</dbReference>
<sequence length="441" mass="48438">MYNVKKIRKDFPVLEKTTYLDNGATTQTPKPAVLAMCDFYYEYTANYGRSAHKLGFRATEAYEKSRENVAEFFGLPVKTMEDAMKKPDEIHQKNIIFTKNTTDSINMVANGFDFKKGDHVITSIAEHHSNFVPWLRLIKTKGIVVDVVDIDSKGRIRPEDIQKNITENTKMVAITHISNVLGSIQDVEEITKIAHDHNIPILIDGAQSAGHMKINLKKLDCDYFATAGHKGLLGPQGTGVLYLKDKSSIAPANLGGGTTCHASRDGKYDSKLPPELLEAGTPNLPGVIGLGAAVKYLSQFNLDDIEKHEKKLAQNAAKRLLEIKGVEVYGPEDRSGLVAFNIKNMAPIDVAGHLSNMDICVRSGCHCATPLQDFLGIPDGSVRASFALYNTKKEVDILIDAVSKIAKAQSKRQKDAKKKDEKKQADKKETGCCGGACSNEM</sequence>
<dbReference type="InterPro" id="IPR020578">
    <property type="entry name" value="Aminotrans_V_PyrdxlP_BS"/>
</dbReference>
<gene>
    <name evidence="10" type="primary">sufS</name>
    <name evidence="10" type="ORF">MsAm2_13020</name>
</gene>
<feature type="compositionally biased region" description="Basic and acidic residues" evidence="8">
    <location>
        <begin position="417"/>
        <end position="430"/>
    </location>
</feature>
<dbReference type="PROSITE" id="PS00595">
    <property type="entry name" value="AA_TRANSFER_CLASS_5"/>
    <property type="match status" value="1"/>
</dbReference>
<dbReference type="InterPro" id="IPR015422">
    <property type="entry name" value="PyrdxlP-dep_Trfase_small"/>
</dbReference>
<evidence type="ECO:0000256" key="1">
    <source>
        <dbReference type="ARBA" id="ARBA00001933"/>
    </source>
</evidence>
<dbReference type="Pfam" id="PF00266">
    <property type="entry name" value="Aminotran_5"/>
    <property type="match status" value="1"/>
</dbReference>
<dbReference type="AlphaFoldDB" id="A0AA96ZXW5"/>
<dbReference type="RefSeq" id="WP_338097474.1">
    <property type="nucleotide sequence ID" value="NZ_CP131061.1"/>
</dbReference>
<dbReference type="InterPro" id="IPR015421">
    <property type="entry name" value="PyrdxlP-dep_Trfase_major"/>
</dbReference>
<evidence type="ECO:0000259" key="9">
    <source>
        <dbReference type="Pfam" id="PF00266"/>
    </source>
</evidence>
<feature type="domain" description="Aminotransferase class V" evidence="9">
    <location>
        <begin position="18"/>
        <end position="398"/>
    </location>
</feature>
<name>A0AA96ZXW5_9EURY</name>
<dbReference type="EMBL" id="CP131061">
    <property type="protein sequence ID" value="WNY27502.1"/>
    <property type="molecule type" value="Genomic_DNA"/>
</dbReference>
<evidence type="ECO:0000313" key="10">
    <source>
        <dbReference type="EMBL" id="WNY27502.1"/>
    </source>
</evidence>
<reference evidence="10 11" key="1">
    <citation type="submission" date="2023-07" db="EMBL/GenBank/DDBJ databases">
        <title>Closed genome sequence of Methanosarcinaceae archaeon Am2.</title>
        <authorList>
            <person name="Poehlein A."/>
            <person name="Protasov E."/>
            <person name="Platt K."/>
            <person name="Reeh H."/>
            <person name="Daniel R."/>
            <person name="Brune A."/>
        </authorList>
    </citation>
    <scope>NUCLEOTIDE SEQUENCE [LARGE SCALE GENOMIC DNA]</scope>
    <source>
        <strain evidence="10 11">Am2</strain>
    </source>
</reference>
<keyword evidence="11" id="KW-1185">Reference proteome</keyword>
<evidence type="ECO:0000313" key="11">
    <source>
        <dbReference type="Proteomes" id="UP001304970"/>
    </source>
</evidence>
<dbReference type="PANTHER" id="PTHR43586:SF8">
    <property type="entry name" value="CYSTEINE DESULFURASE 1, CHLOROPLASTIC"/>
    <property type="match status" value="1"/>
</dbReference>
<dbReference type="Gene3D" id="3.90.1150.10">
    <property type="entry name" value="Aspartate Aminotransferase, domain 1"/>
    <property type="match status" value="1"/>
</dbReference>
<dbReference type="GeneID" id="89228728"/>
<evidence type="ECO:0000256" key="3">
    <source>
        <dbReference type="ARBA" id="ARBA00012239"/>
    </source>
</evidence>
<evidence type="ECO:0000256" key="7">
    <source>
        <dbReference type="RuleBase" id="RU004504"/>
    </source>
</evidence>
<comment type="cofactor">
    <cofactor evidence="1 7">
        <name>pyridoxal 5'-phosphate</name>
        <dbReference type="ChEBI" id="CHEBI:597326"/>
    </cofactor>
</comment>
<evidence type="ECO:0000256" key="6">
    <source>
        <dbReference type="ARBA" id="ARBA00050776"/>
    </source>
</evidence>
<dbReference type="GO" id="GO:0030170">
    <property type="term" value="F:pyridoxal phosphate binding"/>
    <property type="evidence" value="ECO:0007669"/>
    <property type="project" value="InterPro"/>
</dbReference>
<keyword evidence="5" id="KW-0663">Pyridoxal phosphate</keyword>
<dbReference type="InterPro" id="IPR010970">
    <property type="entry name" value="Cys_dSase_SufS"/>
</dbReference>
<dbReference type="GO" id="GO:0006534">
    <property type="term" value="P:cysteine metabolic process"/>
    <property type="evidence" value="ECO:0007669"/>
    <property type="project" value="InterPro"/>
</dbReference>
<dbReference type="Gene3D" id="3.40.640.10">
    <property type="entry name" value="Type I PLP-dependent aspartate aminotransferase-like (Major domain)"/>
    <property type="match status" value="1"/>
</dbReference>
<evidence type="ECO:0000256" key="4">
    <source>
        <dbReference type="ARBA" id="ARBA00022679"/>
    </source>
</evidence>
<comment type="similarity">
    <text evidence="2">Belongs to the class-V pyridoxal-phosphate-dependent aminotransferase family. Csd subfamily.</text>
</comment>
<dbReference type="InterPro" id="IPR000192">
    <property type="entry name" value="Aminotrans_V_dom"/>
</dbReference>
<dbReference type="GO" id="GO:0031071">
    <property type="term" value="F:cysteine desulfurase activity"/>
    <property type="evidence" value="ECO:0007669"/>
    <property type="project" value="UniProtKB-EC"/>
</dbReference>
<protein>
    <recommendedName>
        <fullName evidence="3">cysteine desulfurase</fullName>
        <ecNumber evidence="3">2.8.1.7</ecNumber>
    </recommendedName>
</protein>
<dbReference type="EC" id="2.8.1.7" evidence="3"/>
<dbReference type="Proteomes" id="UP001304970">
    <property type="component" value="Chromosome"/>
</dbReference>
<dbReference type="InterPro" id="IPR016454">
    <property type="entry name" value="Cysteine_dSase"/>
</dbReference>
<feature type="region of interest" description="Disordered" evidence="8">
    <location>
        <begin position="409"/>
        <end position="441"/>
    </location>
</feature>
<accession>A0AA96ZXW5</accession>
<proteinExistence type="inferred from homology"/>
<dbReference type="CDD" id="cd06453">
    <property type="entry name" value="SufS_like"/>
    <property type="match status" value="1"/>
</dbReference>
<evidence type="ECO:0000256" key="8">
    <source>
        <dbReference type="SAM" id="MobiDB-lite"/>
    </source>
</evidence>
<dbReference type="PANTHER" id="PTHR43586">
    <property type="entry name" value="CYSTEINE DESULFURASE"/>
    <property type="match status" value="1"/>
</dbReference>
<dbReference type="SUPFAM" id="SSF53383">
    <property type="entry name" value="PLP-dependent transferases"/>
    <property type="match status" value="1"/>
</dbReference>
<keyword evidence="4 10" id="KW-0808">Transferase</keyword>
<evidence type="ECO:0000256" key="5">
    <source>
        <dbReference type="ARBA" id="ARBA00022898"/>
    </source>
</evidence>
<evidence type="ECO:0000256" key="2">
    <source>
        <dbReference type="ARBA" id="ARBA00010447"/>
    </source>
</evidence>
<comment type="catalytic activity">
    <reaction evidence="6">
        <text>(sulfur carrier)-H + L-cysteine = (sulfur carrier)-SH + L-alanine</text>
        <dbReference type="Rhea" id="RHEA:43892"/>
        <dbReference type="Rhea" id="RHEA-COMP:14737"/>
        <dbReference type="Rhea" id="RHEA-COMP:14739"/>
        <dbReference type="ChEBI" id="CHEBI:29917"/>
        <dbReference type="ChEBI" id="CHEBI:35235"/>
        <dbReference type="ChEBI" id="CHEBI:57972"/>
        <dbReference type="ChEBI" id="CHEBI:64428"/>
        <dbReference type="EC" id="2.8.1.7"/>
    </reaction>
</comment>
<dbReference type="PIRSF" id="PIRSF005572">
    <property type="entry name" value="NifS"/>
    <property type="match status" value="1"/>
</dbReference>